<dbReference type="AlphaFoldDB" id="A0A8J1THW1"/>
<keyword evidence="4" id="KW-1185">Reference proteome</keyword>
<comment type="caution">
    <text evidence="3">The sequence shown here is derived from an EMBL/GenBank/DDBJ whole genome shotgun (WGS) entry which is preliminary data.</text>
</comment>
<comment type="similarity">
    <text evidence="1">Belongs to the PC-esterase family.</text>
</comment>
<dbReference type="Proteomes" id="UP000749559">
    <property type="component" value="Unassembled WGS sequence"/>
</dbReference>
<feature type="region of interest" description="Disordered" evidence="2">
    <location>
        <begin position="433"/>
        <end position="462"/>
    </location>
</feature>
<feature type="compositionally biased region" description="Polar residues" evidence="2">
    <location>
        <begin position="749"/>
        <end position="759"/>
    </location>
</feature>
<dbReference type="PANTHER" id="PTHR14469:SF0">
    <property type="entry name" value="FAMILY WITH SEQUENCE SIMILARITY 113"/>
    <property type="match status" value="1"/>
</dbReference>
<evidence type="ECO:0000313" key="3">
    <source>
        <dbReference type="EMBL" id="CAH1777694.1"/>
    </source>
</evidence>
<feature type="compositionally biased region" description="Basic and acidic residues" evidence="2">
    <location>
        <begin position="727"/>
        <end position="739"/>
    </location>
</feature>
<gene>
    <name evidence="3" type="ORF">OFUS_LOCUS4698</name>
</gene>
<dbReference type="OrthoDB" id="9975373at2759"/>
<feature type="compositionally biased region" description="Low complexity" evidence="2">
    <location>
        <begin position="691"/>
        <end position="703"/>
    </location>
</feature>
<evidence type="ECO:0000313" key="4">
    <source>
        <dbReference type="Proteomes" id="UP000749559"/>
    </source>
</evidence>
<feature type="region of interest" description="Disordered" evidence="2">
    <location>
        <begin position="584"/>
        <end position="611"/>
    </location>
</feature>
<dbReference type="InterPro" id="IPR036514">
    <property type="entry name" value="SGNH_hydro_sf"/>
</dbReference>
<proteinExistence type="inferred from homology"/>
<dbReference type="PANTHER" id="PTHR14469">
    <property type="entry name" value="SARCOMA ANTIGEN NY-SAR-23"/>
    <property type="match status" value="1"/>
</dbReference>
<sequence>MDNIFYMTGVHANLEYSDICRLIPFNLTTQDATRLLHNKFIVIMGDSNQRSVYKDLVFLCQNNQWTPESKLAKKGELSFENDELIEGGELGLMINEPTYREVRQYTSQNLIIRFYFITRAYSDYMETILEDLESGPQPDLILINSCLWDMTRYGMAFMDDYRSNLIALMEGLNRVLQPNSLVTWATALPVSDICKGGPIRPELKFQRGLLNKLVNEANAWACEIVPRYGCRVLDFNLYSHMQKFRIKGDGIHWNSISHRRISNLLINNVSVLWKYMGRPFGYGTPNLRNGPFIRSTVKNLARSKGYHPGNFHIFDSQLREKQKADLAKRVQSPVAPTKQENDPNIQSKSEKRHSSPINLVDVHTPSTNRLDKPTILTESLEKPTSLKIPAENSTAHTKQEEQEKKFTEIVEKSSIFDRKLNVTSSLPFTITKAIEKPANPSSSLERPTSPTKPGEKLTTHNYTTVGTPTALTEQVNKPIILTNVGDKTPTTPSIPTESEEKSATLAKPVNNYSTLTKQAEKPITPTKPEEKNTSSLKSRNEYTTTTLTKLEEMQDSHVKPVGECTTDTDKPMILTEVLDKMYTPPKLMKKTSTPNKSSEKPATPTKQTQKVATYSKLVVNGNTLKEQKDKPIKHIEVVEKHVTHITSVEKPISPPKPVRTLTTPNKPMGGNSCITPIKRTPSTKLANNADIPTTTGETTITPTKQLQLETIPIKKTNKPKKSVKQQHRPDITTKSKDKPTNPTKKVAKPTTSENPNSYQWLWKTLPPPTYQRINPYQQGNPQPLPYKWNNLPFQW</sequence>
<evidence type="ECO:0000256" key="1">
    <source>
        <dbReference type="ARBA" id="ARBA00037957"/>
    </source>
</evidence>
<evidence type="ECO:0000256" key="2">
    <source>
        <dbReference type="SAM" id="MobiDB-lite"/>
    </source>
</evidence>
<feature type="region of interest" description="Disordered" evidence="2">
    <location>
        <begin position="646"/>
        <end position="763"/>
    </location>
</feature>
<name>A0A8J1THW1_OWEFU</name>
<reference evidence="3" key="1">
    <citation type="submission" date="2022-03" db="EMBL/GenBank/DDBJ databases">
        <authorList>
            <person name="Martin C."/>
        </authorList>
    </citation>
    <scope>NUCLEOTIDE SEQUENCE</scope>
</reference>
<feature type="compositionally biased region" description="Low complexity" evidence="2">
    <location>
        <begin position="487"/>
        <end position="496"/>
    </location>
</feature>
<protein>
    <submittedName>
        <fullName evidence="3">Uncharacterized protein</fullName>
    </submittedName>
</protein>
<feature type="region of interest" description="Disordered" evidence="2">
    <location>
        <begin position="325"/>
        <end position="370"/>
    </location>
</feature>
<dbReference type="EMBL" id="CAIIXF020000002">
    <property type="protein sequence ID" value="CAH1777694.1"/>
    <property type="molecule type" value="Genomic_DNA"/>
</dbReference>
<dbReference type="SUPFAM" id="SSF52266">
    <property type="entry name" value="SGNH hydrolase"/>
    <property type="match status" value="1"/>
</dbReference>
<feature type="compositionally biased region" description="Basic residues" evidence="2">
    <location>
        <begin position="715"/>
        <end position="726"/>
    </location>
</feature>
<organism evidence="3 4">
    <name type="scientific">Owenia fusiformis</name>
    <name type="common">Polychaete worm</name>
    <dbReference type="NCBI Taxonomy" id="6347"/>
    <lineage>
        <taxon>Eukaryota</taxon>
        <taxon>Metazoa</taxon>
        <taxon>Spiralia</taxon>
        <taxon>Lophotrochozoa</taxon>
        <taxon>Annelida</taxon>
        <taxon>Polychaeta</taxon>
        <taxon>Sedentaria</taxon>
        <taxon>Canalipalpata</taxon>
        <taxon>Sabellida</taxon>
        <taxon>Oweniida</taxon>
        <taxon>Oweniidae</taxon>
        <taxon>Owenia</taxon>
    </lineage>
</organism>
<dbReference type="Gene3D" id="3.40.50.1110">
    <property type="entry name" value="SGNH hydrolase"/>
    <property type="match status" value="1"/>
</dbReference>
<feature type="compositionally biased region" description="Polar residues" evidence="2">
    <location>
        <begin position="439"/>
        <end position="451"/>
    </location>
</feature>
<feature type="region of interest" description="Disordered" evidence="2">
    <location>
        <begin position="483"/>
        <end position="541"/>
    </location>
</feature>
<accession>A0A8J1THW1</accession>